<gene>
    <name evidence="1" type="ORF">NP590_04705</name>
</gene>
<dbReference type="RefSeq" id="WP_256601092.1">
    <property type="nucleotide sequence ID" value="NZ_JANIBJ010000006.1"/>
</dbReference>
<accession>A0ABT1TF93</accession>
<dbReference type="Proteomes" id="UP001524499">
    <property type="component" value="Unassembled WGS sequence"/>
</dbReference>
<evidence type="ECO:0000313" key="1">
    <source>
        <dbReference type="EMBL" id="MCQ8103399.1"/>
    </source>
</evidence>
<reference evidence="1 2" key="1">
    <citation type="submission" date="2022-07" db="EMBL/GenBank/DDBJ databases">
        <title>Methylomonas rivi sp. nov., Methylomonas rosea sp. nov., Methylomonas aureus sp. nov. and Methylomonas subterranea sp. nov., four novel methanotrophs isolated from a freshwater creek and the deep terrestrial subsurface.</title>
        <authorList>
            <person name="Abin C."/>
            <person name="Sankaranarayanan K."/>
            <person name="Garner C."/>
            <person name="Sindelar R."/>
            <person name="Kotary K."/>
            <person name="Garner R."/>
            <person name="Barclay S."/>
            <person name="Lawson P."/>
            <person name="Krumholz L."/>
        </authorList>
    </citation>
    <scope>NUCLEOTIDE SEQUENCE [LARGE SCALE GENOMIC DNA]</scope>
    <source>
        <strain evidence="1 2">SURF-2</strain>
    </source>
</reference>
<dbReference type="EMBL" id="JANIBJ010000006">
    <property type="protein sequence ID" value="MCQ8103399.1"/>
    <property type="molecule type" value="Genomic_DNA"/>
</dbReference>
<organism evidence="1 2">
    <name type="scientific">Methylomonas subterranea</name>
    <dbReference type="NCBI Taxonomy" id="2952225"/>
    <lineage>
        <taxon>Bacteria</taxon>
        <taxon>Pseudomonadati</taxon>
        <taxon>Pseudomonadota</taxon>
        <taxon>Gammaproteobacteria</taxon>
        <taxon>Methylococcales</taxon>
        <taxon>Methylococcaceae</taxon>
        <taxon>Methylomonas</taxon>
    </lineage>
</organism>
<name>A0ABT1TF93_9GAMM</name>
<sequence length="92" mass="10547">MISFGREKNELLKQSRGIGFEDIIAAINAGKILDVLDHPDQIQYPQQKIYVVEALDYVYLVPFLQNEDGIFLKTIIPSRKAKKRYKGGSHVR</sequence>
<comment type="caution">
    <text evidence="1">The sequence shown here is derived from an EMBL/GenBank/DDBJ whole genome shotgun (WGS) entry which is preliminary data.</text>
</comment>
<proteinExistence type="predicted"/>
<protein>
    <submittedName>
        <fullName evidence="1">Toxin</fullName>
    </submittedName>
</protein>
<keyword evidence="2" id="KW-1185">Reference proteome</keyword>
<evidence type="ECO:0000313" key="2">
    <source>
        <dbReference type="Proteomes" id="UP001524499"/>
    </source>
</evidence>